<dbReference type="InterPro" id="IPR006934">
    <property type="entry name" value="ODV-E66_C_baculovirus"/>
</dbReference>
<evidence type="ECO:0000259" key="1">
    <source>
        <dbReference type="Pfam" id="PF04850"/>
    </source>
</evidence>
<evidence type="ECO:0000313" key="2">
    <source>
        <dbReference type="EMBL" id="AQQ80400.1"/>
    </source>
</evidence>
<keyword evidence="3" id="KW-1185">Reference proteome</keyword>
<dbReference type="EMBL" id="KX855660">
    <property type="protein sequence ID" value="AQQ80400.1"/>
    <property type="molecule type" value="Genomic_DNA"/>
</dbReference>
<accession>A0A1S5YE17</accession>
<organism evidence="2 3">
    <name type="scientific">Betabaculovirus altermyunipunctae</name>
    <dbReference type="NCBI Taxonomy" id="3051996"/>
    <lineage>
        <taxon>Viruses</taxon>
        <taxon>Viruses incertae sedis</taxon>
        <taxon>Naldaviricetes</taxon>
        <taxon>Lefavirales</taxon>
        <taxon>Baculoviridae</taxon>
        <taxon>Betabaculovirus</taxon>
    </lineage>
</organism>
<sequence length="668" mass="74560">MPTDMLIILVLIIVAIIFTLAIDLNGDRNGVVLGYVVYTDDLEDFENYYLNTLAIKYAQKAEKIANPTRAFSNDGNIFEGLSPWSSPADFGVAMHTLIGYGVRLRTAGDPLYDNPVLAANLYGAVVMIYLALPYPAPVHSAPWGPRTDWYHFSITMPECLQNTCIVLRGYYDISDMVEHILYYYLPEPTVSMGWRRTAGNAMRMGLPYAYGQLLRGYSYTYIRDEPEMVYVLNLIRFPLVPIGNGIHYDYAYFDHTDVRAYGYLLNSFFTFSYYNFLFGDEVVHMENLNASINLIGSETGYVNPAVLSRQGSNYSNVIGSFIAYNSGVVSADFSKILTVRTPLYFGSVVGQTPGVAYYEADENNSLHAPLWAMTRKIWANNGRVVRYRTGMLGLESGIILTSNLSGVWSVPTTGPSTSSFHPTFAQTAICTTADAGVMVSRVRLEELNLAFDSYTLYHSKGMFQLYDKILAIAPIAHNARCIVLTKDLSVDSEPWSVASNVAWSNLVTARHINIANNASFSNFAIRTFDSARMQTLEQLIGSDSINAGRGMSCFSLTVSGVDDDTQAMRVPHTDAFVVTTGHIELAVLFPLVVLKDNVSNRVTINDANSNTRNTHELLFSTLNVLLSFVRLNVDDLYSESVKRTHDRFIYDNTQANQFNFVFAQSRLQ</sequence>
<feature type="domain" description="Baculovirus ODV-E66 C-terminal" evidence="1">
    <location>
        <begin position="281"/>
        <end position="624"/>
    </location>
</feature>
<dbReference type="InterPro" id="IPR043082">
    <property type="entry name" value="Baculo_ODV-E66_core"/>
</dbReference>
<dbReference type="SUPFAM" id="SSF48230">
    <property type="entry name" value="Chondroitin AC/alginate lyase"/>
    <property type="match status" value="1"/>
</dbReference>
<proteinExistence type="predicted"/>
<reference evidence="2 3" key="1">
    <citation type="journal article" date="2017" name="PLoS ONE">
        <title>The Complete Genome Sequence of a Second Distinct Betabaculovirus from the True Armyworm, Mythimna unipuncta.</title>
        <authorList>
            <person name="Harrison R.L."/>
            <person name="Rowley D.L."/>
            <person name="Mowery J."/>
            <person name="Bauchan G.R."/>
            <person name="Theilmann D.A."/>
            <person name="Rohrmann G.F."/>
            <person name="Erlandson M.A."/>
        </authorList>
    </citation>
    <scope>NUCLEOTIDE SEQUENCE [LARGE SCALE GENOMIC DNA]</scope>
    <source>
        <strain evidence="2">MyunGV#8</strain>
    </source>
</reference>
<dbReference type="Proteomes" id="UP000203651">
    <property type="component" value="Segment"/>
</dbReference>
<dbReference type="KEGG" id="vg:39105811"/>
<dbReference type="Pfam" id="PF04850">
    <property type="entry name" value="Baculo_E66"/>
    <property type="match status" value="1"/>
</dbReference>
<dbReference type="RefSeq" id="YP_009345851.1">
    <property type="nucleotide sequence ID" value="NC_033780.2"/>
</dbReference>
<name>A0A1S5YE17_9BBAC</name>
<dbReference type="InterPro" id="IPR008929">
    <property type="entry name" value="Chondroitin_lyas"/>
</dbReference>
<evidence type="ECO:0000313" key="3">
    <source>
        <dbReference type="Proteomes" id="UP000203651"/>
    </source>
</evidence>
<dbReference type="GeneID" id="39105811"/>
<dbReference type="Gene3D" id="2.70.98.100">
    <property type="entry name" value="Baculovirus E66 occlusion-derived virus envelope protein, domain 2"/>
    <property type="match status" value="1"/>
</dbReference>
<dbReference type="Gene3D" id="1.50.10.100">
    <property type="entry name" value="Chondroitin AC/alginate lyase"/>
    <property type="match status" value="1"/>
</dbReference>
<dbReference type="GO" id="GO:0019031">
    <property type="term" value="C:viral envelope"/>
    <property type="evidence" value="ECO:0007669"/>
    <property type="project" value="InterPro"/>
</dbReference>
<protein>
    <submittedName>
        <fullName evidence="2">ODV-E66</fullName>
    </submittedName>
</protein>